<dbReference type="InterPro" id="IPR008407">
    <property type="entry name" value="Brnchd-chn_aa_trnsp_AzlD"/>
</dbReference>
<sequence length="110" mass="12381">MTLNTEWVIFLMALITFSCRYLFFMKSMPISLGSKTKQLLRYTAPSVLTAMWVPIVFLGHGYSLDTLHTSPFFYAGAITVLLSLKYKNTLLIVAGGMVVFSVLNWLFASL</sequence>
<protein>
    <submittedName>
        <fullName evidence="2">Branched-chain amino acid transport protein (AzlD)</fullName>
    </submittedName>
</protein>
<evidence type="ECO:0000313" key="2">
    <source>
        <dbReference type="EMBL" id="QFT28604.1"/>
    </source>
</evidence>
<dbReference type="AlphaFoldDB" id="A0A5P9CQW9"/>
<gene>
    <name evidence="2" type="ORF">FIV01_19580</name>
</gene>
<organism evidence="2 3">
    <name type="scientific">Vibrio aquimaris</name>
    <dbReference type="NCBI Taxonomy" id="2587862"/>
    <lineage>
        <taxon>Bacteria</taxon>
        <taxon>Pseudomonadati</taxon>
        <taxon>Pseudomonadota</taxon>
        <taxon>Gammaproteobacteria</taxon>
        <taxon>Vibrionales</taxon>
        <taxon>Vibrionaceae</taxon>
        <taxon>Vibrio</taxon>
    </lineage>
</organism>
<dbReference type="EMBL" id="CP045351">
    <property type="protein sequence ID" value="QFT28604.1"/>
    <property type="molecule type" value="Genomic_DNA"/>
</dbReference>
<evidence type="ECO:0000256" key="1">
    <source>
        <dbReference type="SAM" id="Phobius"/>
    </source>
</evidence>
<dbReference type="RefSeq" id="WP_152432578.1">
    <property type="nucleotide sequence ID" value="NZ_CBCSDK010000016.1"/>
</dbReference>
<reference evidence="2 3" key="1">
    <citation type="submission" date="2019-10" db="EMBL/GenBank/DDBJ databases">
        <title>Complete genome sequence of Vibrio sp. strain THAF100, isolated from non-filtered water from the water column of tank 6 of a marine aquarium containing stony-coral fragments. Water maintained at 26 degree C.</title>
        <authorList>
            <person name="Ruckert C."/>
            <person name="Franco A."/>
            <person name="Kalinowski J."/>
            <person name="Glaeser S."/>
        </authorList>
    </citation>
    <scope>NUCLEOTIDE SEQUENCE [LARGE SCALE GENOMIC DNA]</scope>
    <source>
        <strain evidence="2 3">THAF100</strain>
        <plasmid evidence="3">pthaf100_a</plasmid>
    </source>
</reference>
<keyword evidence="1" id="KW-1133">Transmembrane helix</keyword>
<feature type="transmembrane region" description="Helical" evidence="1">
    <location>
        <begin position="6"/>
        <end position="23"/>
    </location>
</feature>
<dbReference type="Proteomes" id="UP000326936">
    <property type="component" value="Plasmid pTHAF100_a"/>
</dbReference>
<dbReference type="KEGG" id="vaq:FIV01_19580"/>
<feature type="transmembrane region" description="Helical" evidence="1">
    <location>
        <begin position="91"/>
        <end position="108"/>
    </location>
</feature>
<keyword evidence="1" id="KW-0472">Membrane</keyword>
<geneLocation type="plasmid" evidence="3">
    <name>pthaf100_a</name>
</geneLocation>
<dbReference type="Pfam" id="PF05437">
    <property type="entry name" value="AzlD"/>
    <property type="match status" value="1"/>
</dbReference>
<keyword evidence="3" id="KW-1185">Reference proteome</keyword>
<evidence type="ECO:0000313" key="3">
    <source>
        <dbReference type="Proteomes" id="UP000326936"/>
    </source>
</evidence>
<accession>A0A5P9CQW9</accession>
<dbReference type="OrthoDB" id="4257348at2"/>
<keyword evidence="1" id="KW-0812">Transmembrane</keyword>
<feature type="transmembrane region" description="Helical" evidence="1">
    <location>
        <begin position="68"/>
        <end position="84"/>
    </location>
</feature>
<proteinExistence type="predicted"/>
<name>A0A5P9CQW9_9VIBR</name>
<keyword evidence="2" id="KW-0614">Plasmid</keyword>